<gene>
    <name evidence="2" type="ORF">SNAT2548_LOCUS4415</name>
</gene>
<name>A0A812IKC6_9DINO</name>
<dbReference type="PROSITE" id="PS50042">
    <property type="entry name" value="CNMP_BINDING_3"/>
    <property type="match status" value="2"/>
</dbReference>
<dbReference type="InterPro" id="IPR000595">
    <property type="entry name" value="cNMP-bd_dom"/>
</dbReference>
<reference evidence="2" key="1">
    <citation type="submission" date="2021-02" db="EMBL/GenBank/DDBJ databases">
        <authorList>
            <person name="Dougan E. K."/>
            <person name="Rhodes N."/>
            <person name="Thang M."/>
            <person name="Chan C."/>
        </authorList>
    </citation>
    <scope>NUCLEOTIDE SEQUENCE</scope>
</reference>
<dbReference type="InterPro" id="IPR018490">
    <property type="entry name" value="cNMP-bd_dom_sf"/>
</dbReference>
<dbReference type="OrthoDB" id="471638at2759"/>
<sequence>MSSSSNATADAFGTYYQCRLEEVTSKCLEQSYPRLTSAQAALGSKKRLVQQVSPISRDGRKAGEKKFGHSFSDVQRDAVKHWQSEVSDNTTGLSAKVKDRMVKRLTQVRRAITPLPAMQGDGNNSKQDFNRQERMVRVLKDSRFFMGLDAVILESLPNYSEFLTLDSGTVLFRQGDAAKGCYVIVTGKVGFYVGGNLKSPRQPVTPAKEIPLTAESQRRVLTFEGFSTCSKMSDLGTCVKKSGAGEVFGELALMDDSQPRRAAARCLDECEVLFVSAAGFEEVKQYVKDLEKQKREFLELLIFGRLDPKDIVGAYGHPASCFHQQKHTKGRALLKQGTNEHKVIFIVVSGELEMTRHAGKPGSSLREVLAILGTGDMCGSLGFALKQPYSVRVHSEACEILASRHEDLDRLPESILQRIMARLSAETAERLRYGYVSKPMGWQNVPKLQKRTRQDSELLLLNSRDLQTHLLARLWQSGGQGKQMA</sequence>
<dbReference type="CDD" id="cd00038">
    <property type="entry name" value="CAP_ED"/>
    <property type="match status" value="2"/>
</dbReference>
<evidence type="ECO:0000313" key="2">
    <source>
        <dbReference type="EMBL" id="CAE7036313.1"/>
    </source>
</evidence>
<dbReference type="Pfam" id="PF00027">
    <property type="entry name" value="cNMP_binding"/>
    <property type="match status" value="2"/>
</dbReference>
<dbReference type="AlphaFoldDB" id="A0A812IKC6"/>
<dbReference type="PANTHER" id="PTHR23011:SF28">
    <property type="entry name" value="CYCLIC NUCLEOTIDE-BINDING DOMAIN CONTAINING PROTEIN"/>
    <property type="match status" value="1"/>
</dbReference>
<dbReference type="InterPro" id="IPR014710">
    <property type="entry name" value="RmlC-like_jellyroll"/>
</dbReference>
<protein>
    <recommendedName>
        <fullName evidence="1">Cyclic nucleotide-binding domain-containing protein</fullName>
    </recommendedName>
</protein>
<dbReference type="EMBL" id="CAJNDS010000269">
    <property type="protein sequence ID" value="CAE7036313.1"/>
    <property type="molecule type" value="Genomic_DNA"/>
</dbReference>
<dbReference type="SMART" id="SM00100">
    <property type="entry name" value="cNMP"/>
    <property type="match status" value="2"/>
</dbReference>
<proteinExistence type="predicted"/>
<evidence type="ECO:0000313" key="3">
    <source>
        <dbReference type="Proteomes" id="UP000604046"/>
    </source>
</evidence>
<keyword evidence="3" id="KW-1185">Reference proteome</keyword>
<accession>A0A812IKC6</accession>
<comment type="caution">
    <text evidence="2">The sequence shown here is derived from an EMBL/GenBank/DDBJ whole genome shotgun (WGS) entry which is preliminary data.</text>
</comment>
<feature type="domain" description="Cyclic nucleotide-binding" evidence="1">
    <location>
        <begin position="344"/>
        <end position="411"/>
    </location>
</feature>
<organism evidence="2 3">
    <name type="scientific">Symbiodinium natans</name>
    <dbReference type="NCBI Taxonomy" id="878477"/>
    <lineage>
        <taxon>Eukaryota</taxon>
        <taxon>Sar</taxon>
        <taxon>Alveolata</taxon>
        <taxon>Dinophyceae</taxon>
        <taxon>Suessiales</taxon>
        <taxon>Symbiodiniaceae</taxon>
        <taxon>Symbiodinium</taxon>
    </lineage>
</organism>
<dbReference type="SUPFAM" id="SSF51206">
    <property type="entry name" value="cAMP-binding domain-like"/>
    <property type="match status" value="2"/>
</dbReference>
<feature type="domain" description="Cyclic nucleotide-binding" evidence="1">
    <location>
        <begin position="144"/>
        <end position="283"/>
    </location>
</feature>
<dbReference type="Proteomes" id="UP000604046">
    <property type="component" value="Unassembled WGS sequence"/>
</dbReference>
<evidence type="ECO:0000259" key="1">
    <source>
        <dbReference type="PROSITE" id="PS50042"/>
    </source>
</evidence>
<dbReference type="PANTHER" id="PTHR23011">
    <property type="entry name" value="CYCLIC NUCLEOTIDE-BINDING DOMAIN CONTAINING PROTEIN"/>
    <property type="match status" value="1"/>
</dbReference>
<dbReference type="Gene3D" id="2.60.120.10">
    <property type="entry name" value="Jelly Rolls"/>
    <property type="match status" value="2"/>
</dbReference>